<dbReference type="InParanoid" id="K1RAT5"/>
<feature type="compositionally biased region" description="Gly residues" evidence="1">
    <location>
        <begin position="308"/>
        <end position="325"/>
    </location>
</feature>
<dbReference type="InterPro" id="IPR035979">
    <property type="entry name" value="RBD_domain_sf"/>
</dbReference>
<feature type="compositionally biased region" description="Polar residues" evidence="1">
    <location>
        <begin position="1300"/>
        <end position="1313"/>
    </location>
</feature>
<feature type="compositionally biased region" description="Polar residues" evidence="1">
    <location>
        <begin position="327"/>
        <end position="345"/>
    </location>
</feature>
<feature type="region of interest" description="Disordered" evidence="1">
    <location>
        <begin position="1161"/>
        <end position="1180"/>
    </location>
</feature>
<name>K1RAT5_MAGGI</name>
<proteinExistence type="predicted"/>
<dbReference type="CDD" id="cd12435">
    <property type="entry name" value="RRM_GW182_like"/>
    <property type="match status" value="1"/>
</dbReference>
<feature type="compositionally biased region" description="Polar residues" evidence="1">
    <location>
        <begin position="456"/>
        <end position="466"/>
    </location>
</feature>
<dbReference type="InterPro" id="IPR000504">
    <property type="entry name" value="RRM_dom"/>
</dbReference>
<protein>
    <submittedName>
        <fullName evidence="2">Uncharacterized protein</fullName>
    </submittedName>
</protein>
<dbReference type="Pfam" id="PF00076">
    <property type="entry name" value="RRM_1"/>
    <property type="match status" value="1"/>
</dbReference>
<feature type="compositionally biased region" description="Polar residues" evidence="1">
    <location>
        <begin position="168"/>
        <end position="177"/>
    </location>
</feature>
<dbReference type="SUPFAM" id="SSF54928">
    <property type="entry name" value="RNA-binding domain, RBD"/>
    <property type="match status" value="1"/>
</dbReference>
<accession>K1RAT5</accession>
<dbReference type="Gene3D" id="3.30.70.330">
    <property type="match status" value="1"/>
</dbReference>
<feature type="region of interest" description="Disordered" evidence="1">
    <location>
        <begin position="1186"/>
        <end position="1242"/>
    </location>
</feature>
<feature type="compositionally biased region" description="Low complexity" evidence="1">
    <location>
        <begin position="56"/>
        <end position="75"/>
    </location>
</feature>
<dbReference type="SMART" id="SM00360">
    <property type="entry name" value="RRM"/>
    <property type="match status" value="1"/>
</dbReference>
<feature type="compositionally biased region" description="Low complexity" evidence="1">
    <location>
        <begin position="24"/>
        <end position="36"/>
    </location>
</feature>
<dbReference type="PANTHER" id="PTHR13020">
    <property type="entry name" value="TRINUCLEOTIDE REPEAT-CONTAINING GENE 6"/>
    <property type="match status" value="1"/>
</dbReference>
<feature type="region of interest" description="Disordered" evidence="1">
    <location>
        <begin position="1362"/>
        <end position="1389"/>
    </location>
</feature>
<dbReference type="HOGENOM" id="CLU_248822_0_0_1"/>
<reference evidence="2" key="1">
    <citation type="journal article" date="2012" name="Nature">
        <title>The oyster genome reveals stress adaptation and complexity of shell formation.</title>
        <authorList>
            <person name="Zhang G."/>
            <person name="Fang X."/>
            <person name="Guo X."/>
            <person name="Li L."/>
            <person name="Luo R."/>
            <person name="Xu F."/>
            <person name="Yang P."/>
            <person name="Zhang L."/>
            <person name="Wang X."/>
            <person name="Qi H."/>
            <person name="Xiong Z."/>
            <person name="Que H."/>
            <person name="Xie Y."/>
            <person name="Holland P.W."/>
            <person name="Paps J."/>
            <person name="Zhu Y."/>
            <person name="Wu F."/>
            <person name="Chen Y."/>
            <person name="Wang J."/>
            <person name="Peng C."/>
            <person name="Meng J."/>
            <person name="Yang L."/>
            <person name="Liu J."/>
            <person name="Wen B."/>
            <person name="Zhang N."/>
            <person name="Huang Z."/>
            <person name="Zhu Q."/>
            <person name="Feng Y."/>
            <person name="Mount A."/>
            <person name="Hedgecock D."/>
            <person name="Xu Z."/>
            <person name="Liu Y."/>
            <person name="Domazet-Loso T."/>
            <person name="Du Y."/>
            <person name="Sun X."/>
            <person name="Zhang S."/>
            <person name="Liu B."/>
            <person name="Cheng P."/>
            <person name="Jiang X."/>
            <person name="Li J."/>
            <person name="Fan D."/>
            <person name="Wang W."/>
            <person name="Fu W."/>
            <person name="Wang T."/>
            <person name="Wang B."/>
            <person name="Zhang J."/>
            <person name="Peng Z."/>
            <person name="Li Y."/>
            <person name="Li N."/>
            <person name="Wang J."/>
            <person name="Chen M."/>
            <person name="He Y."/>
            <person name="Tan F."/>
            <person name="Song X."/>
            <person name="Zheng Q."/>
            <person name="Huang R."/>
            <person name="Yang H."/>
            <person name="Du X."/>
            <person name="Chen L."/>
            <person name="Yang M."/>
            <person name="Gaffney P.M."/>
            <person name="Wang S."/>
            <person name="Luo L."/>
            <person name="She Z."/>
            <person name="Ming Y."/>
            <person name="Huang W."/>
            <person name="Zhang S."/>
            <person name="Huang B."/>
            <person name="Zhang Y."/>
            <person name="Qu T."/>
            <person name="Ni P."/>
            <person name="Miao G."/>
            <person name="Wang J."/>
            <person name="Wang Q."/>
            <person name="Steinberg C.E."/>
            <person name="Wang H."/>
            <person name="Li N."/>
            <person name="Qian L."/>
            <person name="Zhang G."/>
            <person name="Li Y."/>
            <person name="Yang H."/>
            <person name="Liu X."/>
            <person name="Wang J."/>
            <person name="Yin Y."/>
            <person name="Wang J."/>
        </authorList>
    </citation>
    <scope>NUCLEOTIDE SEQUENCE [LARGE SCALE GENOMIC DNA]</scope>
    <source>
        <strain evidence="2">05x7-T-G4-1.051#20</strain>
    </source>
</reference>
<feature type="region of interest" description="Disordered" evidence="1">
    <location>
        <begin position="1263"/>
        <end position="1315"/>
    </location>
</feature>
<feature type="region of interest" description="Disordered" evidence="1">
    <location>
        <begin position="660"/>
        <end position="696"/>
    </location>
</feature>
<feature type="compositionally biased region" description="Low complexity" evidence="1">
    <location>
        <begin position="127"/>
        <end position="139"/>
    </location>
</feature>
<gene>
    <name evidence="2" type="ORF">CGI_10028774</name>
</gene>
<dbReference type="InterPro" id="IPR033503">
    <property type="entry name" value="GW182_RRM"/>
</dbReference>
<dbReference type="InterPro" id="IPR052068">
    <property type="entry name" value="GW182_domain"/>
</dbReference>
<dbReference type="GO" id="GO:0005654">
    <property type="term" value="C:nucleoplasm"/>
    <property type="evidence" value="ECO:0007669"/>
    <property type="project" value="TreeGrafter"/>
</dbReference>
<feature type="compositionally biased region" description="Pro residues" evidence="1">
    <location>
        <begin position="485"/>
        <end position="494"/>
    </location>
</feature>
<dbReference type="FunCoup" id="K1RAT5">
    <property type="interactions" value="509"/>
</dbReference>
<feature type="compositionally biased region" description="Polar residues" evidence="1">
    <location>
        <begin position="561"/>
        <end position="576"/>
    </location>
</feature>
<feature type="compositionally biased region" description="Low complexity" evidence="1">
    <location>
        <begin position="1263"/>
        <end position="1282"/>
    </location>
</feature>
<feature type="region of interest" description="Disordered" evidence="1">
    <location>
        <begin position="1"/>
        <end position="645"/>
    </location>
</feature>
<dbReference type="InterPro" id="IPR012677">
    <property type="entry name" value="Nucleotide-bd_a/b_plait_sf"/>
</dbReference>
<dbReference type="GO" id="GO:0000932">
    <property type="term" value="C:P-body"/>
    <property type="evidence" value="ECO:0007669"/>
    <property type="project" value="TreeGrafter"/>
</dbReference>
<feature type="compositionally biased region" description="Polar residues" evidence="1">
    <location>
        <begin position="366"/>
        <end position="379"/>
    </location>
</feature>
<dbReference type="GO" id="GO:0060213">
    <property type="term" value="P:positive regulation of nuclear-transcribed mRNA poly(A) tail shortening"/>
    <property type="evidence" value="ECO:0007669"/>
    <property type="project" value="TreeGrafter"/>
</dbReference>
<feature type="compositionally biased region" description="Low complexity" evidence="1">
    <location>
        <begin position="418"/>
        <end position="430"/>
    </location>
</feature>
<feature type="compositionally biased region" description="Low complexity" evidence="1">
    <location>
        <begin position="182"/>
        <end position="204"/>
    </location>
</feature>
<feature type="compositionally biased region" description="Polar residues" evidence="1">
    <location>
        <begin position="1186"/>
        <end position="1201"/>
    </location>
</feature>
<feature type="region of interest" description="Disordered" evidence="1">
    <location>
        <begin position="961"/>
        <end position="1011"/>
    </location>
</feature>
<dbReference type="GO" id="GO:0035278">
    <property type="term" value="P:miRNA-mediated gene silencing by inhibition of translation"/>
    <property type="evidence" value="ECO:0007669"/>
    <property type="project" value="InterPro"/>
</dbReference>
<evidence type="ECO:0000313" key="2">
    <source>
        <dbReference type="EMBL" id="EKC31141.1"/>
    </source>
</evidence>
<organism evidence="2">
    <name type="scientific">Magallana gigas</name>
    <name type="common">Pacific oyster</name>
    <name type="synonym">Crassostrea gigas</name>
    <dbReference type="NCBI Taxonomy" id="29159"/>
    <lineage>
        <taxon>Eukaryota</taxon>
        <taxon>Metazoa</taxon>
        <taxon>Spiralia</taxon>
        <taxon>Lophotrochozoa</taxon>
        <taxon>Mollusca</taxon>
        <taxon>Bivalvia</taxon>
        <taxon>Autobranchia</taxon>
        <taxon>Pteriomorphia</taxon>
        <taxon>Ostreida</taxon>
        <taxon>Ostreoidea</taxon>
        <taxon>Ostreidae</taxon>
        <taxon>Magallana</taxon>
    </lineage>
</organism>
<sequence length="1616" mass="172081">MPMTTGYKIKAALKKPTTLPPSTPGNVSNWNASSSWGSGGSGGGETNDDDGGWSQGPPASGSGWTSGAASNGSSTHDLLDWQNSNIDAGSDWQMPPSQSIIVDRNDKEAWPSIGGDHSETTSENDNVSVKSESVISVSSFGQESTSNNAGSSAIQVPTSSSLWSSGSTYPVSESSTWDYGISTPSTATSTGGWSSTSTSLSKASQGLNMQGAIGSPGNGESPTITTSSGWGAGSPGTLPQGQNSNQGGNKPQSAVQIPQSLASSIGNGTSAQAITQQRLITSQSSVGSQGNSAYQSNSKSPVDNWGTVGSGVSGTDAGKGNGGNNGQTQSMASGWGTSAIDSNKSAADKWQVRNPSTGDDWANTAAPESQWGTQITPSRASGPPQWPDANNALPAGGQNQNPARSHPTWAQAAGKGLNTNPSNASSSNTAVGNPEVNEAIVSAIESHDGWGKKPVNQVTSWTLETSPKTRRKGSTATNNALPEKPSNPVPPVPKPQGGGNGNMWNNNNGTAIWESNKEPPPAGQWNNGTDPNQWGGVPMKPITKDPSNSWAGGGQAKEPQESSQWGSKTETGSWGNNGEAGGISTWGEGQSRGSGEVDDGTAVWGNPAPTAQKPPNWNSTPVPPTNQNPVPTNVGGVPKNWGESQDTNWQANMTQLPPNRPGGWGGGDSNQWNAAVGGPKPKPPSTSSWGDEWNPTDRKVRMGPVVGGMGGAHPPPNLGTDRDMYWNNPPQQGNNPNSTFNWGEKDMIWNTSDYNKDDMIWNEDGSNWDDTDMGTWNDTAQENNSSWSSAAGWKKDKNKNIKVVKTYMLLIHFHTSKNVCFSKNQDSFIFMCPFFLAGFVYQDAKWIPSTNSDEEQDASTTHGNGVWGKYKLQKEACKERMTKISLFMFTIKLVQVRLNVSFYLQKTEAQNALINNNMSMQGAMEDLHKMKGPNFKPNELDVFQYESVKPKIPGMDIGATDDISDTHSESNPYVPINSMQQNTPFPNAQSQLPNQFNNMKGPSLPQSSHSNMNNSSIIPPQQRLIQEKFKHQNSMSAPPPGPPPPGQVIGGRGPIPVHQQQMAQQQILQQLHLAVKAGLISPQLLHHQLPPPMLVLLQQLLQNTQLLQSLITTQQVIQQNKGGNPIVQRQQLEQLLGKISSVKHQILLLQRQITEAQKALIKVQQQPPPPDGEQANTSNVTSDLQNLSVNSSQPQPTQSKLIQWKKGSDSSNAPTSSADTGANDSSALNKAVGSKPAIHQSSSRNNLYDLGLSNLIGDQTWTASTTTSSSWPSSTANSISSTNEDKMASSNATDGKESQPAANTSTVTTTLNDSIPEFVPGKPWLGITSKNVEDDPHITPGSFSRSLSLSVNTVKDDYLSSLTKTSPSVTESPSWNSKGNQNPKWSTNDSVPTSFSNEVWGVPLPKNNSRPPPGLLPKSGNWTGVNRQHSWAGTTSSMLSGNSAAWDGISTCLMLKNLTPQIDGSTLRTLCMQHGPLQWFYLSLHNGQALVRYHSKEEAFKAQKSLNTCVLGNTTIVANFVSEAEATRFAEQSAMAAQPSQWSQQHSNPSIYRQASMNSRGTMDLGMYNSNSNAIGQSAPPSSSYASTMWSQGGGLLSGDDHNASALLGNMLGESM</sequence>
<dbReference type="PANTHER" id="PTHR13020:SF25">
    <property type="entry name" value="PROTEIN GAWKY"/>
    <property type="match status" value="1"/>
</dbReference>
<feature type="compositionally biased region" description="Polar residues" evidence="1">
    <location>
        <begin position="218"/>
        <end position="229"/>
    </location>
</feature>
<feature type="compositionally biased region" description="Polar residues" evidence="1">
    <location>
        <begin position="977"/>
        <end position="1006"/>
    </location>
</feature>
<dbReference type="EMBL" id="JH823244">
    <property type="protein sequence ID" value="EKC31141.1"/>
    <property type="molecule type" value="Genomic_DNA"/>
</dbReference>
<dbReference type="GO" id="GO:0003723">
    <property type="term" value="F:RNA binding"/>
    <property type="evidence" value="ECO:0007669"/>
    <property type="project" value="InterPro"/>
</dbReference>
<evidence type="ECO:0000256" key="1">
    <source>
        <dbReference type="SAM" id="MobiDB-lite"/>
    </source>
</evidence>
<feature type="compositionally biased region" description="Polar residues" evidence="1">
    <location>
        <begin position="1209"/>
        <end position="1228"/>
    </location>
</feature>
<feature type="compositionally biased region" description="Polar residues" evidence="1">
    <location>
        <begin position="140"/>
        <end position="158"/>
    </location>
</feature>
<feature type="compositionally biased region" description="Polar residues" evidence="1">
    <location>
        <begin position="237"/>
        <end position="301"/>
    </location>
</feature>
<feature type="region of interest" description="Disordered" evidence="1">
    <location>
        <begin position="1402"/>
        <end position="1423"/>
    </location>
</feature>